<feature type="transmembrane region" description="Helical" evidence="5">
    <location>
        <begin position="184"/>
        <end position="204"/>
    </location>
</feature>
<dbReference type="PANTHER" id="PTHR23508">
    <property type="entry name" value="CARBOXYLIC ACID TRANSPORTER PROTEIN HOMOLOG"/>
    <property type="match status" value="1"/>
</dbReference>
<dbReference type="InterPro" id="IPR011701">
    <property type="entry name" value="MFS"/>
</dbReference>
<organism evidence="7 8">
    <name type="scientific">Amycolatopsis pithecellobii</name>
    <dbReference type="NCBI Taxonomy" id="664692"/>
    <lineage>
        <taxon>Bacteria</taxon>
        <taxon>Bacillati</taxon>
        <taxon>Actinomycetota</taxon>
        <taxon>Actinomycetes</taxon>
        <taxon>Pseudonocardiales</taxon>
        <taxon>Pseudonocardiaceae</taxon>
        <taxon>Amycolatopsis</taxon>
    </lineage>
</organism>
<dbReference type="Pfam" id="PF07690">
    <property type="entry name" value="MFS_1"/>
    <property type="match status" value="1"/>
</dbReference>
<feature type="transmembrane region" description="Helical" evidence="5">
    <location>
        <begin position="417"/>
        <end position="436"/>
    </location>
</feature>
<reference evidence="7 8" key="1">
    <citation type="submission" date="2019-11" db="EMBL/GenBank/DDBJ databases">
        <title>Draft genome of Amycolatopsis RM579.</title>
        <authorList>
            <person name="Duangmal K."/>
            <person name="Mingma R."/>
        </authorList>
    </citation>
    <scope>NUCLEOTIDE SEQUENCE [LARGE SCALE GENOMIC DNA]</scope>
    <source>
        <strain evidence="7 8">RM579</strain>
    </source>
</reference>
<dbReference type="EMBL" id="WMBA01000003">
    <property type="protein sequence ID" value="MTD53043.1"/>
    <property type="molecule type" value="Genomic_DNA"/>
</dbReference>
<dbReference type="Gene3D" id="1.20.1250.20">
    <property type="entry name" value="MFS general substrate transporter like domains"/>
    <property type="match status" value="1"/>
</dbReference>
<evidence type="ECO:0000256" key="4">
    <source>
        <dbReference type="ARBA" id="ARBA00023136"/>
    </source>
</evidence>
<dbReference type="Proteomes" id="UP000440096">
    <property type="component" value="Unassembled WGS sequence"/>
</dbReference>
<feature type="transmembrane region" description="Helical" evidence="5">
    <location>
        <begin position="262"/>
        <end position="283"/>
    </location>
</feature>
<dbReference type="PROSITE" id="PS50850">
    <property type="entry name" value="MFS"/>
    <property type="match status" value="1"/>
</dbReference>
<dbReference type="SUPFAM" id="SSF103473">
    <property type="entry name" value="MFS general substrate transporter"/>
    <property type="match status" value="1"/>
</dbReference>
<feature type="transmembrane region" description="Helical" evidence="5">
    <location>
        <begin position="386"/>
        <end position="411"/>
    </location>
</feature>
<evidence type="ECO:0000256" key="5">
    <source>
        <dbReference type="SAM" id="Phobius"/>
    </source>
</evidence>
<keyword evidence="3 5" id="KW-1133">Transmembrane helix</keyword>
<comment type="caution">
    <text evidence="7">The sequence shown here is derived from an EMBL/GenBank/DDBJ whole genome shotgun (WGS) entry which is preliminary data.</text>
</comment>
<dbReference type="InterPro" id="IPR036259">
    <property type="entry name" value="MFS_trans_sf"/>
</dbReference>
<feature type="transmembrane region" description="Helical" evidence="5">
    <location>
        <begin position="351"/>
        <end position="374"/>
    </location>
</feature>
<feature type="transmembrane region" description="Helical" evidence="5">
    <location>
        <begin position="121"/>
        <end position="145"/>
    </location>
</feature>
<feature type="transmembrane region" description="Helical" evidence="5">
    <location>
        <begin position="65"/>
        <end position="84"/>
    </location>
</feature>
<dbReference type="PROSITE" id="PS00217">
    <property type="entry name" value="SUGAR_TRANSPORT_2"/>
    <property type="match status" value="1"/>
</dbReference>
<dbReference type="InterPro" id="IPR005829">
    <property type="entry name" value="Sugar_transporter_CS"/>
</dbReference>
<feature type="domain" description="Major facilitator superfamily (MFS) profile" evidence="6">
    <location>
        <begin position="29"/>
        <end position="441"/>
    </location>
</feature>
<accession>A0A6N7YVZ6</accession>
<keyword evidence="8" id="KW-1185">Reference proteome</keyword>
<protein>
    <submittedName>
        <fullName evidence="7">MFS transporter</fullName>
    </submittedName>
</protein>
<keyword evidence="2 5" id="KW-0812">Transmembrane</keyword>
<evidence type="ECO:0000256" key="2">
    <source>
        <dbReference type="ARBA" id="ARBA00022692"/>
    </source>
</evidence>
<feature type="transmembrane region" description="Helical" evidence="5">
    <location>
        <begin position="21"/>
        <end position="45"/>
    </location>
</feature>
<dbReference type="AlphaFoldDB" id="A0A6N7YVZ6"/>
<evidence type="ECO:0000313" key="7">
    <source>
        <dbReference type="EMBL" id="MTD53043.1"/>
    </source>
</evidence>
<feature type="transmembrane region" description="Helical" evidence="5">
    <location>
        <begin position="295"/>
        <end position="316"/>
    </location>
</feature>
<feature type="transmembrane region" description="Helical" evidence="5">
    <location>
        <begin position="328"/>
        <end position="345"/>
    </location>
</feature>
<keyword evidence="4 5" id="KW-0472">Membrane</keyword>
<evidence type="ECO:0000256" key="1">
    <source>
        <dbReference type="ARBA" id="ARBA00004651"/>
    </source>
</evidence>
<dbReference type="GO" id="GO:0046943">
    <property type="term" value="F:carboxylic acid transmembrane transporter activity"/>
    <property type="evidence" value="ECO:0007669"/>
    <property type="project" value="TreeGrafter"/>
</dbReference>
<comment type="subcellular location">
    <subcellularLocation>
        <location evidence="1">Cell membrane</location>
        <topology evidence="1">Multi-pass membrane protein</topology>
    </subcellularLocation>
</comment>
<gene>
    <name evidence="7" type="ORF">GKO32_03490</name>
</gene>
<evidence type="ECO:0000256" key="3">
    <source>
        <dbReference type="ARBA" id="ARBA00022989"/>
    </source>
</evidence>
<dbReference type="PANTHER" id="PTHR23508:SF10">
    <property type="entry name" value="CARBOXYLIC ACID TRANSPORTER PROTEIN HOMOLOG"/>
    <property type="match status" value="1"/>
</dbReference>
<dbReference type="InterPro" id="IPR020846">
    <property type="entry name" value="MFS_dom"/>
</dbReference>
<dbReference type="GO" id="GO:0005886">
    <property type="term" value="C:plasma membrane"/>
    <property type="evidence" value="ECO:0007669"/>
    <property type="project" value="UniProtKB-SubCell"/>
</dbReference>
<proteinExistence type="predicted"/>
<name>A0A6N7YVZ6_9PSEU</name>
<sequence length="445" mass="45920">MPTPASQPKPSATTRTATTVTVLRTPVALLILAAVTLIFEGYDILVLGVTVPSLLKSGWSLTPEYVGLIGSAAVFGMGLGAFTAGTLTDLIGRRRMYLATVLCFSGGMVLSAVSVNPEMLLVARVLVGLGSGGFTPTALSLIVEFSPLRRRNFNSSLAQVGLGIGGVIAALLGIWLVPAYGFRAAFWVGALPVVLLFPLAYARLPESISYLLARGRAAEAQNCIRRHRLPVLLETGPALTSAADRSATGAVRSLFSRKHVRATIVFWLATALCLLMGFGANVWLPQLMIKSGYGITSALIFVVILNIGTMAGSLSGATIADRIGPKPVVLTSFLAAAASLVVLALEPPAILVYPLVLVMGAGGVGTQSLLNSYMAVYYPTHNRGSGLGLALTVGRLGGIAGPIYGGLLLAAGLGTPAIFLAFALAPALALVVIAFGPRVTGRAGV</sequence>
<feature type="transmembrane region" description="Helical" evidence="5">
    <location>
        <begin position="96"/>
        <end position="115"/>
    </location>
</feature>
<evidence type="ECO:0000259" key="6">
    <source>
        <dbReference type="PROSITE" id="PS50850"/>
    </source>
</evidence>
<feature type="transmembrane region" description="Helical" evidence="5">
    <location>
        <begin position="157"/>
        <end position="178"/>
    </location>
</feature>
<evidence type="ECO:0000313" key="8">
    <source>
        <dbReference type="Proteomes" id="UP000440096"/>
    </source>
</evidence>